<feature type="transmembrane region" description="Helical" evidence="1">
    <location>
        <begin position="73"/>
        <end position="94"/>
    </location>
</feature>
<sequence length="142" mass="16519">MCWCCNHFGCIKHRYVLSRTTKLLHQKWSNCNKQFSYSLRSKHNFVGYIYCTLRTKIWAKSDSSSSIFNVKDLVPRIAGFFLFYIFAIFLYSSINPACTLDFMISVGIPALGLKQKLTFILHTFWSNESMSTCVYSLYITNS</sequence>
<keyword evidence="1" id="KW-1133">Transmembrane helix</keyword>
<comment type="caution">
    <text evidence="2">The sequence shown here is derived from an EMBL/GenBank/DDBJ whole genome shotgun (WGS) entry which is preliminary data.</text>
</comment>
<dbReference type="AlphaFoldDB" id="K1X3B6"/>
<evidence type="ECO:0000313" key="2">
    <source>
        <dbReference type="EMBL" id="EKD24550.1"/>
    </source>
</evidence>
<protein>
    <submittedName>
        <fullName evidence="2">Uncharacterized protein</fullName>
    </submittedName>
</protein>
<dbReference type="EMBL" id="AMFJ01036218">
    <property type="protein sequence ID" value="EKD24550.1"/>
    <property type="molecule type" value="Genomic_DNA"/>
</dbReference>
<proteinExistence type="predicted"/>
<name>K1X3B6_9BACT</name>
<accession>K1X3B6</accession>
<organism evidence="2">
    <name type="scientific">uncultured bacterium</name>
    <name type="common">gcode 4</name>
    <dbReference type="NCBI Taxonomy" id="1234023"/>
    <lineage>
        <taxon>Bacteria</taxon>
        <taxon>environmental samples</taxon>
    </lineage>
</organism>
<evidence type="ECO:0000256" key="1">
    <source>
        <dbReference type="SAM" id="Phobius"/>
    </source>
</evidence>
<gene>
    <name evidence="2" type="ORF">ACD_80C00211G0011</name>
</gene>
<keyword evidence="1" id="KW-0472">Membrane</keyword>
<keyword evidence="1" id="KW-0812">Transmembrane</keyword>
<reference evidence="2" key="1">
    <citation type="journal article" date="2012" name="Science">
        <title>Fermentation, hydrogen, and sulfur metabolism in multiple uncultivated bacterial phyla.</title>
        <authorList>
            <person name="Wrighton K.C."/>
            <person name="Thomas B.C."/>
            <person name="Sharon I."/>
            <person name="Miller C.S."/>
            <person name="Castelle C.J."/>
            <person name="VerBerkmoes N.C."/>
            <person name="Wilkins M.J."/>
            <person name="Hettich R.L."/>
            <person name="Lipton M.S."/>
            <person name="Williams K.H."/>
            <person name="Long P.E."/>
            <person name="Banfield J.F."/>
        </authorList>
    </citation>
    <scope>NUCLEOTIDE SEQUENCE [LARGE SCALE GENOMIC DNA]</scope>
</reference>